<accession>A0A9X4M985</accession>
<reference evidence="2" key="1">
    <citation type="submission" date="2019-05" db="EMBL/GenBank/DDBJ databases">
        <title>Whole genome sequencing of Pseudanabaena catenata USMAC16.</title>
        <authorList>
            <person name="Khan Z."/>
            <person name="Omar W.M."/>
            <person name="Convey P."/>
            <person name="Merican F."/>
            <person name="Najimudin N."/>
        </authorList>
    </citation>
    <scope>NUCLEOTIDE SEQUENCE</scope>
    <source>
        <strain evidence="2">USMAC16</strain>
    </source>
</reference>
<dbReference type="SUPFAM" id="SSF53474">
    <property type="entry name" value="alpha/beta-Hydrolases"/>
    <property type="match status" value="1"/>
</dbReference>
<sequence length="311" mass="34446">MAAFKFFRLGEKTRKILFLFVLVVFLSLNALSYLGAYVLTHYSSSGHWGLGIPKSTSSTIPSDIGLEYVTQRIPINQTEWLETWFIPTQMPVSSGTVLLFPGNAGSKAIQLLAPAKAFHHLGYDTLLIDFRGLGGSSGNTTTLGVREAKDVAIALNHAQHLNFQRPFILYGVSMGSAAILKAVADEKVNPDAVILELPFARLLDAVRSRLRANWIPPFPIAEMIVFWGSIQHGINGFTHNPVNYAKQVQCPALLLHGKLDKWITLAEIDHIFQNLQGSKELTIFPNADHSLLVTVDKELWQQSVEQFLKGV</sequence>
<comment type="caution">
    <text evidence="2">The sequence shown here is derived from an EMBL/GenBank/DDBJ whole genome shotgun (WGS) entry which is preliminary data.</text>
</comment>
<gene>
    <name evidence="2" type="ORF">FEV09_10145</name>
</gene>
<dbReference type="GO" id="GO:0016787">
    <property type="term" value="F:hydrolase activity"/>
    <property type="evidence" value="ECO:0007669"/>
    <property type="project" value="UniProtKB-KW"/>
</dbReference>
<dbReference type="Gene3D" id="3.40.50.1820">
    <property type="entry name" value="alpha/beta hydrolase"/>
    <property type="match status" value="1"/>
</dbReference>
<keyword evidence="3" id="KW-1185">Reference proteome</keyword>
<dbReference type="PANTHER" id="PTHR12277:SF81">
    <property type="entry name" value="PROTEIN ABHD13"/>
    <property type="match status" value="1"/>
</dbReference>
<keyword evidence="2" id="KW-0378">Hydrolase</keyword>
<dbReference type="Proteomes" id="UP001152872">
    <property type="component" value="Unassembled WGS sequence"/>
</dbReference>
<name>A0A9X4M985_9CYAN</name>
<protein>
    <submittedName>
        <fullName evidence="2">Alpha/beta fold hydrolase</fullName>
    </submittedName>
</protein>
<evidence type="ECO:0000313" key="2">
    <source>
        <dbReference type="EMBL" id="MDG3494917.1"/>
    </source>
</evidence>
<proteinExistence type="predicted"/>
<dbReference type="Pfam" id="PF12146">
    <property type="entry name" value="Hydrolase_4"/>
    <property type="match status" value="1"/>
</dbReference>
<dbReference type="Pfam" id="PF10142">
    <property type="entry name" value="PhoPQ_related"/>
    <property type="match status" value="1"/>
</dbReference>
<dbReference type="InterPro" id="IPR009199">
    <property type="entry name" value="PhoPQ-act_pathogen-rel_PqaA"/>
</dbReference>
<dbReference type="EMBL" id="VBTY01000070">
    <property type="protein sequence ID" value="MDG3494917.1"/>
    <property type="molecule type" value="Genomic_DNA"/>
</dbReference>
<dbReference type="PANTHER" id="PTHR12277">
    <property type="entry name" value="ALPHA/BETA HYDROLASE DOMAIN-CONTAINING PROTEIN"/>
    <property type="match status" value="1"/>
</dbReference>
<dbReference type="InterPro" id="IPR022742">
    <property type="entry name" value="Hydrolase_4"/>
</dbReference>
<evidence type="ECO:0000259" key="1">
    <source>
        <dbReference type="Pfam" id="PF12146"/>
    </source>
</evidence>
<feature type="domain" description="Serine aminopeptidase S33" evidence="1">
    <location>
        <begin position="95"/>
        <end position="203"/>
    </location>
</feature>
<dbReference type="RefSeq" id="WP_009627020.1">
    <property type="nucleotide sequence ID" value="NZ_VBTY01000070.1"/>
</dbReference>
<evidence type="ECO:0000313" key="3">
    <source>
        <dbReference type="Proteomes" id="UP001152872"/>
    </source>
</evidence>
<organism evidence="2 3">
    <name type="scientific">Pseudanabaena catenata USMAC16</name>
    <dbReference type="NCBI Taxonomy" id="1855837"/>
    <lineage>
        <taxon>Bacteria</taxon>
        <taxon>Bacillati</taxon>
        <taxon>Cyanobacteriota</taxon>
        <taxon>Cyanophyceae</taxon>
        <taxon>Pseudanabaenales</taxon>
        <taxon>Pseudanabaenaceae</taxon>
        <taxon>Pseudanabaena</taxon>
    </lineage>
</organism>
<dbReference type="InterPro" id="IPR029058">
    <property type="entry name" value="AB_hydrolase_fold"/>
</dbReference>
<dbReference type="AlphaFoldDB" id="A0A9X4M985"/>